<evidence type="ECO:0000313" key="2">
    <source>
        <dbReference type="Proteomes" id="UP000807309"/>
    </source>
</evidence>
<gene>
    <name evidence="1" type="ORF">IU470_30905</name>
</gene>
<evidence type="ECO:0000313" key="1">
    <source>
        <dbReference type="EMBL" id="MBF6229488.1"/>
    </source>
</evidence>
<sequence length="110" mass="12615">MSAQDLRREQAELEAEKARLDLVHGVLTDMVFTAGDVSEAKGYRDNHFEMSRAQHVGEHQAQVHAERTVVWDRLLDYRHGPALAVKIRAQVAAERDRLRGERSRGIERSR</sequence>
<organism evidence="1 2">
    <name type="scientific">Nocardia abscessus</name>
    <dbReference type="NCBI Taxonomy" id="120957"/>
    <lineage>
        <taxon>Bacteria</taxon>
        <taxon>Bacillati</taxon>
        <taxon>Actinomycetota</taxon>
        <taxon>Actinomycetes</taxon>
        <taxon>Mycobacteriales</taxon>
        <taxon>Nocardiaceae</taxon>
        <taxon>Nocardia</taxon>
    </lineage>
</organism>
<proteinExistence type="predicted"/>
<accession>A0ABS0CIW1</accession>
<reference evidence="1 2" key="1">
    <citation type="submission" date="2020-10" db="EMBL/GenBank/DDBJ databases">
        <title>Identification of Nocardia species via Next-generation sequencing and recognition of intraspecies genetic diversity.</title>
        <authorList>
            <person name="Li P."/>
            <person name="Li P."/>
            <person name="Lu B."/>
        </authorList>
    </citation>
    <scope>NUCLEOTIDE SEQUENCE [LARGE SCALE GENOMIC DNA]</scope>
    <source>
        <strain evidence="1 2">N-11</strain>
    </source>
</reference>
<dbReference type="RefSeq" id="WP_195036327.1">
    <property type="nucleotide sequence ID" value="NZ_JADLRE010000040.1"/>
</dbReference>
<dbReference type="EMBL" id="JADLRE010000040">
    <property type="protein sequence ID" value="MBF6229488.1"/>
    <property type="molecule type" value="Genomic_DNA"/>
</dbReference>
<keyword evidence="2" id="KW-1185">Reference proteome</keyword>
<dbReference type="Proteomes" id="UP000807309">
    <property type="component" value="Unassembled WGS sequence"/>
</dbReference>
<comment type="caution">
    <text evidence="1">The sequence shown here is derived from an EMBL/GenBank/DDBJ whole genome shotgun (WGS) entry which is preliminary data.</text>
</comment>
<name>A0ABS0CIW1_9NOCA</name>
<protein>
    <submittedName>
        <fullName evidence="1">Uncharacterized protein</fullName>
    </submittedName>
</protein>